<reference evidence="2" key="1">
    <citation type="submission" date="2021-02" db="EMBL/GenBank/DDBJ databases">
        <authorList>
            <person name="Nowell W R."/>
        </authorList>
    </citation>
    <scope>NUCLEOTIDE SEQUENCE</scope>
    <source>
        <strain evidence="2">Ploen Becks lab</strain>
    </source>
</reference>
<organism evidence="2 3">
    <name type="scientific">Brachionus calyciflorus</name>
    <dbReference type="NCBI Taxonomy" id="104777"/>
    <lineage>
        <taxon>Eukaryota</taxon>
        <taxon>Metazoa</taxon>
        <taxon>Spiralia</taxon>
        <taxon>Gnathifera</taxon>
        <taxon>Rotifera</taxon>
        <taxon>Eurotatoria</taxon>
        <taxon>Monogononta</taxon>
        <taxon>Pseudotrocha</taxon>
        <taxon>Ploima</taxon>
        <taxon>Brachionidae</taxon>
        <taxon>Brachionus</taxon>
    </lineage>
</organism>
<proteinExistence type="predicted"/>
<name>A0A813RYD7_9BILA</name>
<comment type="caution">
    <text evidence="2">The sequence shown here is derived from an EMBL/GenBank/DDBJ whole genome shotgun (WGS) entry which is preliminary data.</text>
</comment>
<evidence type="ECO:0000313" key="2">
    <source>
        <dbReference type="EMBL" id="CAF0791988.1"/>
    </source>
</evidence>
<evidence type="ECO:0000313" key="3">
    <source>
        <dbReference type="Proteomes" id="UP000663879"/>
    </source>
</evidence>
<feature type="region of interest" description="Disordered" evidence="1">
    <location>
        <begin position="62"/>
        <end position="88"/>
    </location>
</feature>
<accession>A0A813RYD7</accession>
<dbReference type="AlphaFoldDB" id="A0A813RYD7"/>
<sequence>MQIEFELEPCIKDEPIYINLGINICGAESVEVASSVGNSEVDADFEPNYYLEKQIESAQRADLLAGEEASQRRSQRNRREPDTVMAVS</sequence>
<keyword evidence="3" id="KW-1185">Reference proteome</keyword>
<dbReference type="EMBL" id="CAJNOC010000689">
    <property type="protein sequence ID" value="CAF0791988.1"/>
    <property type="molecule type" value="Genomic_DNA"/>
</dbReference>
<protein>
    <submittedName>
        <fullName evidence="2">Uncharacterized protein</fullName>
    </submittedName>
</protein>
<gene>
    <name evidence="2" type="ORF">OXX778_LOCUS6017</name>
</gene>
<evidence type="ECO:0000256" key="1">
    <source>
        <dbReference type="SAM" id="MobiDB-lite"/>
    </source>
</evidence>
<dbReference type="Proteomes" id="UP000663879">
    <property type="component" value="Unassembled WGS sequence"/>
</dbReference>